<comment type="caution">
    <text evidence="7">The sequence shown here is derived from an EMBL/GenBank/DDBJ whole genome shotgun (WGS) entry which is preliminary data.</text>
</comment>
<evidence type="ECO:0000256" key="5">
    <source>
        <dbReference type="SAM" id="MobiDB-lite"/>
    </source>
</evidence>
<dbReference type="OrthoDB" id="752507at2759"/>
<dbReference type="SMART" id="SM00353">
    <property type="entry name" value="HLH"/>
    <property type="match status" value="1"/>
</dbReference>
<reference evidence="7" key="1">
    <citation type="submission" date="2020-05" db="EMBL/GenBank/DDBJ databases">
        <title>WGS assembly of Corymbia citriodora subspecies variegata.</title>
        <authorList>
            <person name="Barry K."/>
            <person name="Hundley H."/>
            <person name="Shu S."/>
            <person name="Jenkins J."/>
            <person name="Grimwood J."/>
            <person name="Baten A."/>
        </authorList>
    </citation>
    <scope>NUCLEOTIDE SEQUENCE</scope>
    <source>
        <strain evidence="7">CV2-018</strain>
    </source>
</reference>
<dbReference type="GO" id="GO:0046983">
    <property type="term" value="F:protein dimerization activity"/>
    <property type="evidence" value="ECO:0007669"/>
    <property type="project" value="InterPro"/>
</dbReference>
<feature type="compositionally biased region" description="Basic and acidic residues" evidence="5">
    <location>
        <begin position="10"/>
        <end position="20"/>
    </location>
</feature>
<evidence type="ECO:0000259" key="6">
    <source>
        <dbReference type="PROSITE" id="PS50888"/>
    </source>
</evidence>
<evidence type="ECO:0000256" key="1">
    <source>
        <dbReference type="ARBA" id="ARBA00004123"/>
    </source>
</evidence>
<keyword evidence="3" id="KW-0804">Transcription</keyword>
<keyword evidence="4" id="KW-0539">Nucleus</keyword>
<dbReference type="PANTHER" id="PTHR13935:SF90">
    <property type="entry name" value="TRANSCRIPTION FACTOR BHLH162"/>
    <property type="match status" value="1"/>
</dbReference>
<organism evidence="7 8">
    <name type="scientific">Corymbia citriodora subsp. variegata</name>
    <dbReference type="NCBI Taxonomy" id="360336"/>
    <lineage>
        <taxon>Eukaryota</taxon>
        <taxon>Viridiplantae</taxon>
        <taxon>Streptophyta</taxon>
        <taxon>Embryophyta</taxon>
        <taxon>Tracheophyta</taxon>
        <taxon>Spermatophyta</taxon>
        <taxon>Magnoliopsida</taxon>
        <taxon>eudicotyledons</taxon>
        <taxon>Gunneridae</taxon>
        <taxon>Pentapetalae</taxon>
        <taxon>rosids</taxon>
        <taxon>malvids</taxon>
        <taxon>Myrtales</taxon>
        <taxon>Myrtaceae</taxon>
        <taxon>Myrtoideae</taxon>
        <taxon>Eucalypteae</taxon>
        <taxon>Corymbia</taxon>
    </lineage>
</organism>
<dbReference type="PROSITE" id="PS50888">
    <property type="entry name" value="BHLH"/>
    <property type="match status" value="1"/>
</dbReference>
<dbReference type="Gramene" id="rna-gnl|WGS:JABURB|Cocit.L4129.1">
    <property type="protein sequence ID" value="cds-KAF7851301.1"/>
    <property type="gene ID" value="gene-BT93_L4129"/>
</dbReference>
<dbReference type="SUPFAM" id="SSF47459">
    <property type="entry name" value="HLH, helix-loop-helix DNA-binding domain"/>
    <property type="match status" value="1"/>
</dbReference>
<gene>
    <name evidence="7" type="ORF">BT93_L4129</name>
</gene>
<protein>
    <recommendedName>
        <fullName evidence="6">BHLH domain-containing protein</fullName>
    </recommendedName>
</protein>
<dbReference type="Gene3D" id="4.10.280.10">
    <property type="entry name" value="Helix-loop-helix DNA-binding domain"/>
    <property type="match status" value="1"/>
</dbReference>
<dbReference type="InterPro" id="IPR015660">
    <property type="entry name" value="MASH1/Ascl1a-like"/>
</dbReference>
<comment type="subcellular location">
    <subcellularLocation>
        <location evidence="1">Nucleus</location>
    </subcellularLocation>
</comment>
<evidence type="ECO:0000256" key="3">
    <source>
        <dbReference type="ARBA" id="ARBA00023163"/>
    </source>
</evidence>
<evidence type="ECO:0000313" key="8">
    <source>
        <dbReference type="Proteomes" id="UP000806378"/>
    </source>
</evidence>
<accession>A0A8T0CUR4</accession>
<dbReference type="InterPro" id="IPR036638">
    <property type="entry name" value="HLH_DNA-bd_sf"/>
</dbReference>
<dbReference type="GO" id="GO:0000981">
    <property type="term" value="F:DNA-binding transcription factor activity, RNA polymerase II-specific"/>
    <property type="evidence" value="ECO:0007669"/>
    <property type="project" value="TreeGrafter"/>
</dbReference>
<evidence type="ECO:0000256" key="2">
    <source>
        <dbReference type="ARBA" id="ARBA00023015"/>
    </source>
</evidence>
<dbReference type="PANTHER" id="PTHR13935">
    <property type="entry name" value="ACHAETE-SCUTE TRANSCRIPTION FACTOR-RELATED"/>
    <property type="match status" value="1"/>
</dbReference>
<proteinExistence type="predicted"/>
<dbReference type="GO" id="GO:0000977">
    <property type="term" value="F:RNA polymerase II transcription regulatory region sequence-specific DNA binding"/>
    <property type="evidence" value="ECO:0007669"/>
    <property type="project" value="TreeGrafter"/>
</dbReference>
<dbReference type="InterPro" id="IPR045865">
    <property type="entry name" value="ACT-like_dom_sf"/>
</dbReference>
<evidence type="ECO:0000313" key="7">
    <source>
        <dbReference type="EMBL" id="KAF7851301.1"/>
    </source>
</evidence>
<dbReference type="GO" id="GO:0090575">
    <property type="term" value="C:RNA polymerase II transcription regulator complex"/>
    <property type="evidence" value="ECO:0007669"/>
    <property type="project" value="TreeGrafter"/>
</dbReference>
<name>A0A8T0CUR4_CORYI</name>
<keyword evidence="8" id="KW-1185">Reference proteome</keyword>
<dbReference type="InterPro" id="IPR011598">
    <property type="entry name" value="bHLH_dom"/>
</dbReference>
<dbReference type="AlphaFoldDB" id="A0A8T0CUR4"/>
<sequence>MMESKPSSSRPDHKTTERNRRNQMKALFSELHSLVPSQSPTESKLSLSDQLGKAANYIKSLQMKVENMREQKEKLLEIEKINTTMNSGPMIGFKSPEIRIRNTGSILEVALVTGLDGQFMFNETVRVIHEEGADIVNASFSYLGDAMLHTIHAKVGDGDSSDERICERLRKIVNDMRMEFHH</sequence>
<dbReference type="SUPFAM" id="SSF55021">
    <property type="entry name" value="ACT-like"/>
    <property type="match status" value="1"/>
</dbReference>
<feature type="domain" description="BHLH" evidence="6">
    <location>
        <begin position="8"/>
        <end position="61"/>
    </location>
</feature>
<keyword evidence="2" id="KW-0805">Transcription regulation</keyword>
<feature type="region of interest" description="Disordered" evidence="5">
    <location>
        <begin position="1"/>
        <end position="26"/>
    </location>
</feature>
<evidence type="ECO:0000256" key="4">
    <source>
        <dbReference type="ARBA" id="ARBA00023242"/>
    </source>
</evidence>
<dbReference type="Pfam" id="PF00010">
    <property type="entry name" value="HLH"/>
    <property type="match status" value="1"/>
</dbReference>
<dbReference type="EMBL" id="MU089549">
    <property type="protein sequence ID" value="KAF7851301.1"/>
    <property type="molecule type" value="Genomic_DNA"/>
</dbReference>
<dbReference type="Proteomes" id="UP000806378">
    <property type="component" value="Unassembled WGS sequence"/>
</dbReference>